<evidence type="ECO:0000256" key="1">
    <source>
        <dbReference type="ARBA" id="ARBA00010617"/>
    </source>
</evidence>
<dbReference type="InterPro" id="IPR036396">
    <property type="entry name" value="Cyt_P450_sf"/>
</dbReference>
<dbReference type="GO" id="GO:0020037">
    <property type="term" value="F:heme binding"/>
    <property type="evidence" value="ECO:0007669"/>
    <property type="project" value="InterPro"/>
</dbReference>
<keyword evidence="6 7" id="KW-0503">Monooxygenase</keyword>
<evidence type="ECO:0000256" key="4">
    <source>
        <dbReference type="ARBA" id="ARBA00023002"/>
    </source>
</evidence>
<dbReference type="Pfam" id="PF00067">
    <property type="entry name" value="p450"/>
    <property type="match status" value="1"/>
</dbReference>
<keyword evidence="9" id="KW-1185">Reference proteome</keyword>
<keyword evidence="2 7" id="KW-0349">Heme</keyword>
<dbReference type="PRINTS" id="PR00359">
    <property type="entry name" value="BP450"/>
</dbReference>
<evidence type="ECO:0000256" key="6">
    <source>
        <dbReference type="ARBA" id="ARBA00023033"/>
    </source>
</evidence>
<dbReference type="FunFam" id="1.10.630.10:FF:000018">
    <property type="entry name" value="Cytochrome P450 monooxygenase"/>
    <property type="match status" value="1"/>
</dbReference>
<evidence type="ECO:0000256" key="7">
    <source>
        <dbReference type="RuleBase" id="RU000461"/>
    </source>
</evidence>
<dbReference type="PRINTS" id="PR00385">
    <property type="entry name" value="P450"/>
</dbReference>
<dbReference type="EMBL" id="BNCD01000017">
    <property type="protein sequence ID" value="GHH85041.1"/>
    <property type="molecule type" value="Genomic_DNA"/>
</dbReference>
<dbReference type="InterPro" id="IPR002397">
    <property type="entry name" value="Cyt_P450_B"/>
</dbReference>
<dbReference type="PANTHER" id="PTHR46696">
    <property type="entry name" value="P450, PUTATIVE (EUROFUNG)-RELATED"/>
    <property type="match status" value="1"/>
</dbReference>
<organism evidence="8 9">
    <name type="scientific">Streptomyces sulfonofaciens</name>
    <dbReference type="NCBI Taxonomy" id="68272"/>
    <lineage>
        <taxon>Bacteria</taxon>
        <taxon>Bacillati</taxon>
        <taxon>Actinomycetota</taxon>
        <taxon>Actinomycetes</taxon>
        <taxon>Kitasatosporales</taxon>
        <taxon>Streptomycetaceae</taxon>
        <taxon>Streptomyces</taxon>
    </lineage>
</organism>
<reference evidence="8" key="2">
    <citation type="submission" date="2020-09" db="EMBL/GenBank/DDBJ databases">
        <authorList>
            <person name="Sun Q."/>
            <person name="Ohkuma M."/>
        </authorList>
    </citation>
    <scope>NUCLEOTIDE SEQUENCE</scope>
    <source>
        <strain evidence="8">JCM 5069</strain>
    </source>
</reference>
<dbReference type="Proteomes" id="UP000603708">
    <property type="component" value="Unassembled WGS sequence"/>
</dbReference>
<keyword evidence="5 7" id="KW-0408">Iron</keyword>
<sequence length="411" mass="44149">MAATGTPSDAEGAPPFPMERTCPYQMPPGYAALRARGPLTRVTLYDGRRIWLVTGYQEGRALLLDPRLSSDTLHPGFPHLTQRQAEQQRTQRIVLPLVGTDDPEHARQRRRVAAAFGIRRVAALRPGIERSAQDLADAMLTSGAEAELVGAFALPLTFAATFAALGVPPQDRHWFADRSRRMLSPPRDDDGGGSPEDAFVEIRTYLTDLVAARERQPGEGLVDDLIAHRAADPGLGREEIAMTCVVLLGGSESTATTLASAVLVLLEHPGQLRRLRADPALAPAAVDELTRLVSVADGLPRVALADIGVAGRTIRAGDGVVVSTMLMNRDPAVWSDPDVLDLDRAAARHVAFGHGIHNCIGRILARAELEIALTTLFERVPTLRLAVPASQVPGHAPYVQQGGVAELPVTW</sequence>
<name>A0A919GIH1_9ACTN</name>
<dbReference type="PROSITE" id="PS00086">
    <property type="entry name" value="CYTOCHROME_P450"/>
    <property type="match status" value="1"/>
</dbReference>
<evidence type="ECO:0000313" key="9">
    <source>
        <dbReference type="Proteomes" id="UP000603708"/>
    </source>
</evidence>
<evidence type="ECO:0000313" key="8">
    <source>
        <dbReference type="EMBL" id="GHH85041.1"/>
    </source>
</evidence>
<proteinExistence type="inferred from homology"/>
<dbReference type="CDD" id="cd11030">
    <property type="entry name" value="CYP105-like"/>
    <property type="match status" value="1"/>
</dbReference>
<dbReference type="GO" id="GO:0016705">
    <property type="term" value="F:oxidoreductase activity, acting on paired donors, with incorporation or reduction of molecular oxygen"/>
    <property type="evidence" value="ECO:0007669"/>
    <property type="project" value="InterPro"/>
</dbReference>
<accession>A0A919GIH1</accession>
<gene>
    <name evidence="8" type="ORF">GCM10018793_51470</name>
</gene>
<dbReference type="GO" id="GO:0005506">
    <property type="term" value="F:iron ion binding"/>
    <property type="evidence" value="ECO:0007669"/>
    <property type="project" value="InterPro"/>
</dbReference>
<comment type="caution">
    <text evidence="8">The sequence shown here is derived from an EMBL/GenBank/DDBJ whole genome shotgun (WGS) entry which is preliminary data.</text>
</comment>
<dbReference type="PANTHER" id="PTHR46696:SF1">
    <property type="entry name" value="CYTOCHROME P450 YJIB-RELATED"/>
    <property type="match status" value="1"/>
</dbReference>
<dbReference type="InterPro" id="IPR001128">
    <property type="entry name" value="Cyt_P450"/>
</dbReference>
<evidence type="ECO:0000256" key="5">
    <source>
        <dbReference type="ARBA" id="ARBA00023004"/>
    </source>
</evidence>
<keyword evidence="3 7" id="KW-0479">Metal-binding</keyword>
<protein>
    <submittedName>
        <fullName evidence="8">Cytochrome P450</fullName>
    </submittedName>
</protein>
<reference evidence="8" key="1">
    <citation type="journal article" date="2014" name="Int. J. Syst. Evol. Microbiol.">
        <title>Complete genome sequence of Corynebacterium casei LMG S-19264T (=DSM 44701T), isolated from a smear-ripened cheese.</title>
        <authorList>
            <consortium name="US DOE Joint Genome Institute (JGI-PGF)"/>
            <person name="Walter F."/>
            <person name="Albersmeier A."/>
            <person name="Kalinowski J."/>
            <person name="Ruckert C."/>
        </authorList>
    </citation>
    <scope>NUCLEOTIDE SEQUENCE</scope>
    <source>
        <strain evidence="8">JCM 5069</strain>
    </source>
</reference>
<dbReference type="SUPFAM" id="SSF48264">
    <property type="entry name" value="Cytochrome P450"/>
    <property type="match status" value="1"/>
</dbReference>
<dbReference type="Gene3D" id="1.10.630.10">
    <property type="entry name" value="Cytochrome P450"/>
    <property type="match status" value="1"/>
</dbReference>
<dbReference type="RefSeq" id="WP_229924929.1">
    <property type="nucleotide sequence ID" value="NZ_BNCD01000017.1"/>
</dbReference>
<dbReference type="GO" id="GO:0004497">
    <property type="term" value="F:monooxygenase activity"/>
    <property type="evidence" value="ECO:0007669"/>
    <property type="project" value="UniProtKB-KW"/>
</dbReference>
<dbReference type="AlphaFoldDB" id="A0A919GIH1"/>
<dbReference type="InterPro" id="IPR017972">
    <property type="entry name" value="Cyt_P450_CS"/>
</dbReference>
<evidence type="ECO:0000256" key="3">
    <source>
        <dbReference type="ARBA" id="ARBA00022723"/>
    </source>
</evidence>
<comment type="similarity">
    <text evidence="1 7">Belongs to the cytochrome P450 family.</text>
</comment>
<keyword evidence="4 7" id="KW-0560">Oxidoreductase</keyword>
<evidence type="ECO:0000256" key="2">
    <source>
        <dbReference type="ARBA" id="ARBA00022617"/>
    </source>
</evidence>